<reference evidence="5" key="1">
    <citation type="submission" date="2021-06" db="EMBL/GenBank/DDBJ databases">
        <title>Parelaphostrongylus tenuis whole genome reference sequence.</title>
        <authorList>
            <person name="Garwood T.J."/>
            <person name="Larsen P.A."/>
            <person name="Fountain-Jones N.M."/>
            <person name="Garbe J.R."/>
            <person name="Macchietto M.G."/>
            <person name="Kania S.A."/>
            <person name="Gerhold R.W."/>
            <person name="Richards J.E."/>
            <person name="Wolf T.M."/>
        </authorList>
    </citation>
    <scope>NUCLEOTIDE SEQUENCE</scope>
    <source>
        <strain evidence="5">MNPRO001-30</strain>
        <tissue evidence="5">Meninges</tissue>
    </source>
</reference>
<dbReference type="Gene3D" id="2.60.40.3330">
    <property type="match status" value="1"/>
</dbReference>
<dbReference type="EMBL" id="JAHQIW010003448">
    <property type="protein sequence ID" value="KAJ1358724.1"/>
    <property type="molecule type" value="Genomic_DNA"/>
</dbReference>
<evidence type="ECO:0000313" key="5">
    <source>
        <dbReference type="EMBL" id="KAJ1358724.1"/>
    </source>
</evidence>
<evidence type="ECO:0000256" key="3">
    <source>
        <dbReference type="ARBA" id="ARBA00022525"/>
    </source>
</evidence>
<dbReference type="Proteomes" id="UP001196413">
    <property type="component" value="Unassembled WGS sequence"/>
</dbReference>
<evidence type="ECO:0000256" key="1">
    <source>
        <dbReference type="ARBA" id="ARBA00004613"/>
    </source>
</evidence>
<proteinExistence type="inferred from homology"/>
<organism evidence="5 6">
    <name type="scientific">Parelaphostrongylus tenuis</name>
    <name type="common">Meningeal worm</name>
    <dbReference type="NCBI Taxonomy" id="148309"/>
    <lineage>
        <taxon>Eukaryota</taxon>
        <taxon>Metazoa</taxon>
        <taxon>Ecdysozoa</taxon>
        <taxon>Nematoda</taxon>
        <taxon>Chromadorea</taxon>
        <taxon>Rhabditida</taxon>
        <taxon>Rhabditina</taxon>
        <taxon>Rhabditomorpha</taxon>
        <taxon>Strongyloidea</taxon>
        <taxon>Metastrongylidae</taxon>
        <taxon>Parelaphostrongylus</taxon>
    </lineage>
</organism>
<dbReference type="GO" id="GO:0009986">
    <property type="term" value="C:cell surface"/>
    <property type="evidence" value="ECO:0007669"/>
    <property type="project" value="InterPro"/>
</dbReference>
<dbReference type="GO" id="GO:0005576">
    <property type="term" value="C:extracellular region"/>
    <property type="evidence" value="ECO:0007669"/>
    <property type="project" value="UniProtKB-SubCell"/>
</dbReference>
<keyword evidence="6" id="KW-1185">Reference proteome</keyword>
<comment type="similarity">
    <text evidence="2">Belongs to the nematode transthyretin-like family.</text>
</comment>
<name>A0AAD5N658_PARTN</name>
<evidence type="ECO:0000256" key="2">
    <source>
        <dbReference type="ARBA" id="ARBA00010112"/>
    </source>
</evidence>
<evidence type="ECO:0000313" key="6">
    <source>
        <dbReference type="Proteomes" id="UP001196413"/>
    </source>
</evidence>
<dbReference type="InterPro" id="IPR038479">
    <property type="entry name" value="Transthyretin-like_sf"/>
</dbReference>
<dbReference type="PANTHER" id="PTHR21700:SF54">
    <property type="entry name" value="TRANSTHYRETIN-LIKE FAMILY PROTEIN"/>
    <property type="match status" value="1"/>
</dbReference>
<dbReference type="InterPro" id="IPR001534">
    <property type="entry name" value="Transthyretin-like"/>
</dbReference>
<comment type="caution">
    <text evidence="5">The sequence shown here is derived from an EMBL/GenBank/DDBJ whole genome shotgun (WGS) entry which is preliminary data.</text>
</comment>
<dbReference type="AlphaFoldDB" id="A0AAD5N658"/>
<comment type="subcellular location">
    <subcellularLocation>
        <location evidence="1">Secreted</location>
    </subcellularLocation>
</comment>
<dbReference type="PANTHER" id="PTHR21700">
    <property type="entry name" value="TRANSTHYRETIN-LIKE FAMILY PROTEIN-RELATED"/>
    <property type="match status" value="1"/>
</dbReference>
<protein>
    <submittedName>
        <fullName evidence="5">Uncharacterized protein</fullName>
    </submittedName>
</protein>
<accession>A0AAD5N658</accession>
<gene>
    <name evidence="5" type="ORF">KIN20_017223</name>
</gene>
<keyword evidence="3" id="KW-0964">Secreted</keyword>
<keyword evidence="4" id="KW-0732">Signal</keyword>
<evidence type="ECO:0000256" key="4">
    <source>
        <dbReference type="ARBA" id="ARBA00022729"/>
    </source>
</evidence>
<sequence>MDNLPQLIVLTTEGRSNRSACQHYNVEFLDVPSALSYMTTDDSSLLGSRLLRMYISPITAICLLSLLELVMGTFRQQSVAVKGIVNSRSVRQPGAFVQLYDEDIIMDSDDLLGSTTADELGVFCVSGYTTEVCAVLRDALRGAGCKGQIRIQSPQAKLEIEDECMVNPSGID</sequence>